<evidence type="ECO:0000313" key="2">
    <source>
        <dbReference type="Proteomes" id="UP000247409"/>
    </source>
</evidence>
<comment type="caution">
    <text evidence="1">The sequence shown here is derived from an EMBL/GenBank/DDBJ whole genome shotgun (WGS) entry which is preliminary data.</text>
</comment>
<dbReference type="Proteomes" id="UP000247409">
    <property type="component" value="Unassembled WGS sequence"/>
</dbReference>
<sequence>MMATQNANAVMMFVAVETDGTSILFERQFINAIFNTKGAHWKGVDA</sequence>
<protein>
    <submittedName>
        <fullName evidence="1">Uncharacterized protein</fullName>
    </submittedName>
</protein>
<dbReference type="AlphaFoldDB" id="A0A2V3J2R4"/>
<accession>A0A2V3J2R4</accession>
<gene>
    <name evidence="1" type="ORF">BWQ96_01521</name>
</gene>
<keyword evidence="2" id="KW-1185">Reference proteome</keyword>
<organism evidence="1 2">
    <name type="scientific">Gracilariopsis chorda</name>
    <dbReference type="NCBI Taxonomy" id="448386"/>
    <lineage>
        <taxon>Eukaryota</taxon>
        <taxon>Rhodophyta</taxon>
        <taxon>Florideophyceae</taxon>
        <taxon>Rhodymeniophycidae</taxon>
        <taxon>Gracilariales</taxon>
        <taxon>Gracilariaceae</taxon>
        <taxon>Gracilariopsis</taxon>
    </lineage>
</organism>
<dbReference type="EMBL" id="NBIV01000012">
    <property type="protein sequence ID" value="PXF48669.1"/>
    <property type="molecule type" value="Genomic_DNA"/>
</dbReference>
<reference evidence="1 2" key="1">
    <citation type="journal article" date="2018" name="Mol. Biol. Evol.">
        <title>Analysis of the draft genome of the red seaweed Gracilariopsis chorda provides insights into genome size evolution in Rhodophyta.</title>
        <authorList>
            <person name="Lee J."/>
            <person name="Yang E.C."/>
            <person name="Graf L."/>
            <person name="Yang J.H."/>
            <person name="Qiu H."/>
            <person name="Zel Zion U."/>
            <person name="Chan C.X."/>
            <person name="Stephens T.G."/>
            <person name="Weber A.P.M."/>
            <person name="Boo G.H."/>
            <person name="Boo S.M."/>
            <person name="Kim K.M."/>
            <person name="Shin Y."/>
            <person name="Jung M."/>
            <person name="Lee S.J."/>
            <person name="Yim H.S."/>
            <person name="Lee J.H."/>
            <person name="Bhattacharya D."/>
            <person name="Yoon H.S."/>
        </authorList>
    </citation>
    <scope>NUCLEOTIDE SEQUENCE [LARGE SCALE GENOMIC DNA]</scope>
    <source>
        <strain evidence="1 2">SKKU-2015</strain>
        <tissue evidence="1">Whole body</tissue>
    </source>
</reference>
<name>A0A2V3J2R4_9FLOR</name>
<proteinExistence type="predicted"/>
<evidence type="ECO:0000313" key="1">
    <source>
        <dbReference type="EMBL" id="PXF48669.1"/>
    </source>
</evidence>